<dbReference type="InterPro" id="IPR056024">
    <property type="entry name" value="DUF7605"/>
</dbReference>
<dbReference type="InterPro" id="IPR027417">
    <property type="entry name" value="P-loop_NTPase"/>
</dbReference>
<name>A0A4S8ZN03_AURPU</name>
<dbReference type="Pfam" id="PF24564">
    <property type="entry name" value="DUF7605"/>
    <property type="match status" value="2"/>
</dbReference>
<proteinExistence type="predicted"/>
<evidence type="ECO:0000313" key="6">
    <source>
        <dbReference type="Proteomes" id="UP000310421"/>
    </source>
</evidence>
<feature type="domain" description="DUF7605" evidence="4">
    <location>
        <begin position="576"/>
        <end position="748"/>
    </location>
</feature>
<feature type="domain" description="DUF7605" evidence="4">
    <location>
        <begin position="1297"/>
        <end position="1475"/>
    </location>
</feature>
<dbReference type="InterPro" id="IPR045063">
    <property type="entry name" value="Dynamin_N"/>
</dbReference>
<evidence type="ECO:0008006" key="7">
    <source>
        <dbReference type="Google" id="ProtNLM"/>
    </source>
</evidence>
<feature type="region of interest" description="Disordered" evidence="2">
    <location>
        <begin position="1"/>
        <end position="20"/>
    </location>
</feature>
<dbReference type="Pfam" id="PF00350">
    <property type="entry name" value="Dynamin_N"/>
    <property type="match status" value="1"/>
</dbReference>
<evidence type="ECO:0000259" key="4">
    <source>
        <dbReference type="Pfam" id="PF24564"/>
    </source>
</evidence>
<sequence>MEENEDMVVGHDASTEPPPQCPIYHPSYKIVKEKLAEMIELLHQPLYESTYTDNNVEGLKSLLKKRSEARFPDEVRIALVGDMASGKSSLINSLLSVGILARKGDVGTSCTWVIQEFRSTLPKQSTPFRAEIEYYTETELESVITFLFKEAYASMPSSDTGSEVHEIDDEFDNRSISGFTSIKTIHALFCDRPECASEEAITEFIREASSETDPNIIQKMLVWSKELLRKYVKADDGLVTVVEHTTTQGLLQKLRDYTFNGVDEDEFAEVVVSPWPLIKKITFGLDCPMLNDGVILVDLPGVHDSNSTRRRTVAKALAECTHYLVVAQISRAQDDDTVTKYFGEGYTKKGSGRVISAITNSDRIDGDSRTGNAAQQKQMEEGKEKILSITGELDLVRAKKRTATRQERFEIFEKEEELHRDLHDAEAAQVSYKIMIRNKKTVMSLRRTYRYLTGDQRALAIFCVSNKAYEQYQIGFDRTDRPVLALDDTEIPKLRRHLRLATGEGRFNDALFHYETQLPSLLTSFDIWCSKHHMKRRRELEDIVLEPKEACETAIHNLFVQIRANIETEILILIKQKEREWNGQATQLCTGWMNEHKIGAYRSMLKRQGYRKGTKFKPGICWNGDLIKIMAQILTPSCEKILDMLTDIETMVALDFEQPLSQIKEKVRADPQTTLMALSPFLKKVEQEKPEMRKVVKDCFRILKSKLKIWIFDLITYTDNSILSECMQETYESAQAIIGQNSGQRRAAKFLDGIVGDDTLWMAVHAKATERLEKMLERRQHYFTKHKVFQRNQYTDCHVEALVQHVNGILDARPSNEVRFAFIGHMGCGKSSLINAILGIFDIARKNGSTGLSCTWMIQEFRRSLPNQTAPFRAEILFYDEIELEKLFATMVSELLRAIASDNNRDAEQQEDDEVEKVAKRGTAHIKTFRALFHHKPEFETDHTTKSFVSQAESDQGRDIVSMMVMWAGELIRQAKTEFQSTTQSELLQQMRNYTHGPVDCEDDEHVFWPLIKKATFGLTGCPVLEDGVILVDMPGSHDSNSIQALTTRRALRECNYYVPTAAIIRALSDDTLNDCLEEGFRRKKVFVVLTKIDDIDTSLSGKQAELTARLTDLREQRLCAKREGRTQEKAAIVEREEELEEELRLVRADESPSTAIMERNSKVANNLVDDYKRRTGDQRPLDVFPVCSKMSEQYQRGLAARLDLTDEQTGISAVLDHLIKTTLEGRFNDVNYLYQDQLPLVLNRIELWCDKRHFARKDVLERTVEGPAARYTDHIETFLNEAHKRVQKLLDSMKSNEHAWTKRATKLCDTWESKYTTPQYASLAKSYGVKKKIKLITETNCNKDLAQILQRSITADIDHLIGFADKHKVHMFALFKEPLARMEADLRNHEELALLLPQSLLRQFGLHKKALAVPLDKCFAVLREDLRNIGRDLTTTTGDSVIVHCMRPVYVEVMNIKGRGSGTLRPEKMRERVDRLWSDVRDQAKKRYAKAFKKCSRDLLVIAENILKDIQDSFDGFCQEKKFEEPGEIELRRELTLALIKARNIHDGPFREIVEDYSLNMVPDRVKKEEH</sequence>
<dbReference type="EMBL" id="QZAN01000003">
    <property type="protein sequence ID" value="THW67490.1"/>
    <property type="molecule type" value="Genomic_DNA"/>
</dbReference>
<protein>
    <recommendedName>
        <fullName evidence="7">G domain-containing protein</fullName>
    </recommendedName>
</protein>
<evidence type="ECO:0000256" key="2">
    <source>
        <dbReference type="SAM" id="MobiDB-lite"/>
    </source>
</evidence>
<accession>A0A4S8ZN03</accession>
<evidence type="ECO:0000313" key="5">
    <source>
        <dbReference type="EMBL" id="THW67490.1"/>
    </source>
</evidence>
<dbReference type="PANTHER" id="PTHR36681">
    <property type="entry name" value="NUCLEAR GTPASE, GERMINAL CENTER-ASSOCIATED, TANDEM DUPLICATE 3"/>
    <property type="match status" value="1"/>
</dbReference>
<evidence type="ECO:0000256" key="1">
    <source>
        <dbReference type="SAM" id="Coils"/>
    </source>
</evidence>
<feature type="domain" description="Dynamin N-terminal" evidence="3">
    <location>
        <begin position="77"/>
        <end position="336"/>
    </location>
</feature>
<dbReference type="Proteomes" id="UP000310421">
    <property type="component" value="Unassembled WGS sequence"/>
</dbReference>
<dbReference type="SUPFAM" id="SSF52540">
    <property type="entry name" value="P-loop containing nucleoside triphosphate hydrolases"/>
    <property type="match status" value="2"/>
</dbReference>
<comment type="caution">
    <text evidence="5">The sequence shown here is derived from an EMBL/GenBank/DDBJ whole genome shotgun (WGS) entry which is preliminary data.</text>
</comment>
<dbReference type="PANTHER" id="PTHR36681:SF3">
    <property type="entry name" value="NUCLEAR GTPASE, GERMINAL CENTER-ASSOCIATED, TANDEM DUPLICATE 3"/>
    <property type="match status" value="1"/>
</dbReference>
<reference evidence="5 6" key="1">
    <citation type="submission" date="2018-10" db="EMBL/GenBank/DDBJ databases">
        <title>Fifty Aureobasidium pullulans genomes reveal a recombining polyextremotolerant generalist.</title>
        <authorList>
            <person name="Gostincar C."/>
            <person name="Turk M."/>
            <person name="Zajc J."/>
            <person name="Gunde-Cimerman N."/>
        </authorList>
    </citation>
    <scope>NUCLEOTIDE SEQUENCE [LARGE SCALE GENOMIC DNA]</scope>
    <source>
        <strain evidence="5 6">EXF-10751</strain>
    </source>
</reference>
<gene>
    <name evidence="5" type="ORF">D6D20_00558</name>
</gene>
<keyword evidence="1" id="KW-0175">Coiled coil</keyword>
<evidence type="ECO:0000259" key="3">
    <source>
        <dbReference type="Pfam" id="PF00350"/>
    </source>
</evidence>
<dbReference type="Gene3D" id="3.40.50.300">
    <property type="entry name" value="P-loop containing nucleotide triphosphate hydrolases"/>
    <property type="match status" value="3"/>
</dbReference>
<dbReference type="CDD" id="cd00882">
    <property type="entry name" value="Ras_like_GTPase"/>
    <property type="match status" value="1"/>
</dbReference>
<organism evidence="5 6">
    <name type="scientific">Aureobasidium pullulans</name>
    <name type="common">Black yeast</name>
    <name type="synonym">Pullularia pullulans</name>
    <dbReference type="NCBI Taxonomy" id="5580"/>
    <lineage>
        <taxon>Eukaryota</taxon>
        <taxon>Fungi</taxon>
        <taxon>Dikarya</taxon>
        <taxon>Ascomycota</taxon>
        <taxon>Pezizomycotina</taxon>
        <taxon>Dothideomycetes</taxon>
        <taxon>Dothideomycetidae</taxon>
        <taxon>Dothideales</taxon>
        <taxon>Saccotheciaceae</taxon>
        <taxon>Aureobasidium</taxon>
    </lineage>
</organism>
<feature type="coiled-coil region" evidence="1">
    <location>
        <begin position="1104"/>
        <end position="1150"/>
    </location>
</feature>